<evidence type="ECO:0000313" key="3">
    <source>
        <dbReference type="Proteomes" id="UP000262142"/>
    </source>
</evidence>
<dbReference type="Proteomes" id="UP000262142">
    <property type="component" value="Unassembled WGS sequence"/>
</dbReference>
<evidence type="ECO:0000256" key="1">
    <source>
        <dbReference type="SAM" id="MobiDB-lite"/>
    </source>
</evidence>
<dbReference type="RefSeq" id="WP_119059150.1">
    <property type="nucleotide sequence ID" value="NZ_OX579588.1"/>
</dbReference>
<organism evidence="2 3">
    <name type="scientific">Candidatus Ornithobacterium hominis</name>
    <dbReference type="NCBI Taxonomy" id="2497989"/>
    <lineage>
        <taxon>Bacteria</taxon>
        <taxon>Pseudomonadati</taxon>
        <taxon>Bacteroidota</taxon>
        <taxon>Flavobacteriia</taxon>
        <taxon>Flavobacteriales</taxon>
        <taxon>Weeksellaceae</taxon>
        <taxon>Ornithobacterium</taxon>
    </lineage>
</organism>
<gene>
    <name evidence="2" type="ORF">SAMEA104719789_00742</name>
</gene>
<sequence>MNRKKQSNKKKVIVDFKKLNDQILSLLVEKFPDGYGDQDVIVFKNAKGETIEAVEVETEDTIYLVKISQRLEIVMEEFDDDDDDYSYEDEPSFEEPEADLEDLED</sequence>
<dbReference type="OrthoDB" id="1122172at2"/>
<name>A0A383TXC7_9FLAO</name>
<proteinExistence type="predicted"/>
<evidence type="ECO:0000313" key="2">
    <source>
        <dbReference type="EMBL" id="SZD72302.1"/>
    </source>
</evidence>
<dbReference type="EMBL" id="UNSC01000003">
    <property type="protein sequence ID" value="SZD72302.1"/>
    <property type="molecule type" value="Genomic_DNA"/>
</dbReference>
<dbReference type="AlphaFoldDB" id="A0A383TXC7"/>
<evidence type="ECO:0008006" key="4">
    <source>
        <dbReference type="Google" id="ProtNLM"/>
    </source>
</evidence>
<accession>A0A383TXC7</accession>
<protein>
    <recommendedName>
        <fullName evidence="4">DNA primase</fullName>
    </recommendedName>
</protein>
<feature type="region of interest" description="Disordered" evidence="1">
    <location>
        <begin position="78"/>
        <end position="105"/>
    </location>
</feature>
<keyword evidence="3" id="KW-1185">Reference proteome</keyword>
<reference evidence="2 3" key="1">
    <citation type="submission" date="2018-09" db="EMBL/GenBank/DDBJ databases">
        <authorList>
            <consortium name="Pathogen Informatics"/>
        </authorList>
    </citation>
    <scope>NUCLEOTIDE SEQUENCE [LARGE SCALE GENOMIC DNA]</scope>
    <source>
        <strain evidence="2 3">OH-22767</strain>
    </source>
</reference>